<dbReference type="AlphaFoldDB" id="A0A6A3JMJ7"/>
<dbReference type="EMBL" id="QXFV01002054">
    <property type="protein sequence ID" value="KAE8993635.1"/>
    <property type="molecule type" value="Genomic_DNA"/>
</dbReference>
<evidence type="ECO:0000313" key="1">
    <source>
        <dbReference type="EMBL" id="KAE8993635.1"/>
    </source>
</evidence>
<reference evidence="1 2" key="1">
    <citation type="submission" date="2018-09" db="EMBL/GenBank/DDBJ databases">
        <title>Genomic investigation of the strawberry pathogen Phytophthora fragariae indicates pathogenicity is determined by transcriptional variation in three key races.</title>
        <authorList>
            <person name="Adams T.M."/>
            <person name="Armitage A.D."/>
            <person name="Sobczyk M.K."/>
            <person name="Bates H.J."/>
            <person name="Dunwell J.M."/>
            <person name="Nellist C.F."/>
            <person name="Harrison R.J."/>
        </authorList>
    </citation>
    <scope>NUCLEOTIDE SEQUENCE [LARGE SCALE GENOMIC DNA]</scope>
    <source>
        <strain evidence="1 2">SCRP249</strain>
    </source>
</reference>
<comment type="caution">
    <text evidence="1">The sequence shown here is derived from an EMBL/GenBank/DDBJ whole genome shotgun (WGS) entry which is preliminary data.</text>
</comment>
<name>A0A6A3JMJ7_9STRA</name>
<accession>A0A6A3JMJ7</accession>
<evidence type="ECO:0000313" key="2">
    <source>
        <dbReference type="Proteomes" id="UP000429607"/>
    </source>
</evidence>
<sequence length="40" mass="4018">MAVTVTDMVTMVTVTIMGRAGPALLGGAVARNWGPGCKSP</sequence>
<organism evidence="1 2">
    <name type="scientific">Phytophthora rubi</name>
    <dbReference type="NCBI Taxonomy" id="129364"/>
    <lineage>
        <taxon>Eukaryota</taxon>
        <taxon>Sar</taxon>
        <taxon>Stramenopiles</taxon>
        <taxon>Oomycota</taxon>
        <taxon>Peronosporomycetes</taxon>
        <taxon>Peronosporales</taxon>
        <taxon>Peronosporaceae</taxon>
        <taxon>Phytophthora</taxon>
    </lineage>
</organism>
<proteinExistence type="predicted"/>
<gene>
    <name evidence="1" type="ORF">PR001_g20618</name>
</gene>
<dbReference type="Proteomes" id="UP000429607">
    <property type="component" value="Unassembled WGS sequence"/>
</dbReference>
<protein>
    <submittedName>
        <fullName evidence="1">Uncharacterized protein</fullName>
    </submittedName>
</protein>